<keyword evidence="1" id="KW-0863">Zinc-finger</keyword>
<comment type="caution">
    <text evidence="5">The sequence shown here is derived from an EMBL/GenBank/DDBJ whole genome shotgun (WGS) entry which is preliminary data.</text>
</comment>
<dbReference type="SUPFAM" id="SSF57756">
    <property type="entry name" value="Retrovirus zinc finger-like domains"/>
    <property type="match status" value="1"/>
</dbReference>
<sequence>MSNLQNSNPTNMNPFPKKDQAIILSVDDNLKLGDYVTSISEIVEPKNITFASRISNNRVCIFLSSSQLAESLARQHKTIVIKGIDISIRRLITPSKRIILSNVCPSIPHNMLEQLIRQIGLQPLSTVSFLRAGIPGEQFAHILSFRRQIYVEDNKDIELPSSMVITFEDTSYRIFLNYDDMCCFICKKPGHIASQCTQHAEPSMETVAQNRLTTDAPIIISNSIEQTVSDSETSPESPPVVEFNKISTKRLGDTLTPSTTETSPPSPSSGDEPFAKPTKPPTQNPRKRPKIDPAIVKEDIKEQLEPLRTFFGNLTPTPTFALGKLIYLFENISGCPTYIRQENIDIALCQEPYNYKTSRGTYTIPGLMNQRLIANNDNRFFSCLLVNNPTLNVLHLRHLSSICNGSINRWYIRRDIQQILTNMQDKTVLLGREHLRPPGHTIYLRSAPLQSAASIEEYVMDCSNLKLEDIEPDLSDFCRGLLRDFPVLVSPRTIDAAVDRFYEGINRIVRAKAKKRRTYPERPEWWTSKIERLGKVYLAKKKILYTNRYPDQANLLASVMYSAKDKYKRELTKTIEKSWVNFVENDLAPNPWGVVYKIATEKFRKRGPMAAFQEGDEVTLTPKQAAGYLVNKLLPDDDETSEDVVHRIWRQDFESLQHEYRYDIQEVTNEELEQLVQDIKPKKAPGVDMMRGKLVKLVHPVKEGCLKILIKDSAGDPSDRKNYRPITLLTEYGKIFERLIRRRLFATTEDFHSRRQYGFISGRSAVSALLKYKETIEESTDKYAATIFIDISGAFDNVWWPAVIKSLQQKGVPRYLLATLKSYLTDRTVTYRDGSVEVSKVCTKGCPQGSVLGPTLWNSVLDMYLDSELLPNTETIAYADDIAIVVRARTRQELRDHIRESVERVMEWALRQKLTISGTKTKIMINKSPPRVHHRDIRVRKLNFHSHVRAVCERARKIVLALRRKVHVTWEVPVGRSLHAIYKCGILPIVAYASEVWAHRLRVSRVRRMLLSLGGAVGRMICEGYNSVSSEAVGVISGIPPLDLTMAETNCVKMLRRTETAAYLDMMVHREEFDSLRHLREYLHIMTLDQWQSRWDGSRGAPVTHSFFPNVPETPRTQFTRLSTQVLSGHGPFVTHLHRVGKSDTGNCPTCSTDDPIHRILDCPTFDAERVEFQVALGGIADLERIPYIPLELLHGFAREP</sequence>
<dbReference type="SMART" id="SM00343">
    <property type="entry name" value="ZnF_C2HC"/>
    <property type="match status" value="1"/>
</dbReference>
<dbReference type="PROSITE" id="PS50158">
    <property type="entry name" value="ZF_CCHC"/>
    <property type="match status" value="1"/>
</dbReference>
<feature type="compositionally biased region" description="Polar residues" evidence="2">
    <location>
        <begin position="226"/>
        <end position="235"/>
    </location>
</feature>
<keyword evidence="1" id="KW-0479">Metal-binding</keyword>
<dbReference type="InterPro" id="IPR036875">
    <property type="entry name" value="Znf_CCHC_sf"/>
</dbReference>
<organism evidence="5 6">
    <name type="scientific">Tenebrio molitor</name>
    <name type="common">Yellow mealworm beetle</name>
    <dbReference type="NCBI Taxonomy" id="7067"/>
    <lineage>
        <taxon>Eukaryota</taxon>
        <taxon>Metazoa</taxon>
        <taxon>Ecdysozoa</taxon>
        <taxon>Arthropoda</taxon>
        <taxon>Hexapoda</taxon>
        <taxon>Insecta</taxon>
        <taxon>Pterygota</taxon>
        <taxon>Neoptera</taxon>
        <taxon>Endopterygota</taxon>
        <taxon>Coleoptera</taxon>
        <taxon>Polyphaga</taxon>
        <taxon>Cucujiformia</taxon>
        <taxon>Tenebrionidae</taxon>
        <taxon>Tenebrio</taxon>
    </lineage>
</organism>
<dbReference type="CDD" id="cd01650">
    <property type="entry name" value="RT_nLTR_like"/>
    <property type="match status" value="1"/>
</dbReference>
<gene>
    <name evidence="5" type="ORF">GEV33_004352</name>
</gene>
<evidence type="ECO:0000259" key="3">
    <source>
        <dbReference type="PROSITE" id="PS50158"/>
    </source>
</evidence>
<evidence type="ECO:0000313" key="5">
    <source>
        <dbReference type="EMBL" id="KAH0818438.1"/>
    </source>
</evidence>
<feature type="region of interest" description="Disordered" evidence="2">
    <location>
        <begin position="226"/>
        <end position="293"/>
    </location>
</feature>
<dbReference type="GO" id="GO:0003676">
    <property type="term" value="F:nucleic acid binding"/>
    <property type="evidence" value="ECO:0007669"/>
    <property type="project" value="InterPro"/>
</dbReference>
<dbReference type="Proteomes" id="UP000719412">
    <property type="component" value="Unassembled WGS sequence"/>
</dbReference>
<evidence type="ECO:0000256" key="2">
    <source>
        <dbReference type="SAM" id="MobiDB-lite"/>
    </source>
</evidence>
<protein>
    <recommendedName>
        <fullName evidence="7">Reverse transcriptase</fullName>
    </recommendedName>
</protein>
<dbReference type="GO" id="GO:0008270">
    <property type="term" value="F:zinc ion binding"/>
    <property type="evidence" value="ECO:0007669"/>
    <property type="project" value="UniProtKB-KW"/>
</dbReference>
<accession>A0A8J6LGE4</accession>
<feature type="domain" description="CCHC-type" evidence="3">
    <location>
        <begin position="183"/>
        <end position="198"/>
    </location>
</feature>
<dbReference type="InterPro" id="IPR043128">
    <property type="entry name" value="Rev_trsase/Diguanyl_cyclase"/>
</dbReference>
<evidence type="ECO:0000259" key="4">
    <source>
        <dbReference type="PROSITE" id="PS50878"/>
    </source>
</evidence>
<reference evidence="5" key="1">
    <citation type="journal article" date="2020" name="J Insects Food Feed">
        <title>The yellow mealworm (Tenebrio molitor) genome: a resource for the emerging insects as food and feed industry.</title>
        <authorList>
            <person name="Eriksson T."/>
            <person name="Andere A."/>
            <person name="Kelstrup H."/>
            <person name="Emery V."/>
            <person name="Picard C."/>
        </authorList>
    </citation>
    <scope>NUCLEOTIDE SEQUENCE</scope>
    <source>
        <strain evidence="5">Stoneville</strain>
        <tissue evidence="5">Whole head</tissue>
    </source>
</reference>
<dbReference type="AlphaFoldDB" id="A0A8J6LGE4"/>
<name>A0A8J6LGE4_TENMO</name>
<evidence type="ECO:0008006" key="7">
    <source>
        <dbReference type="Google" id="ProtNLM"/>
    </source>
</evidence>
<dbReference type="PANTHER" id="PTHR19446">
    <property type="entry name" value="REVERSE TRANSCRIPTASES"/>
    <property type="match status" value="1"/>
</dbReference>
<keyword evidence="6" id="KW-1185">Reference proteome</keyword>
<feature type="compositionally biased region" description="Low complexity" evidence="2">
    <location>
        <begin position="253"/>
        <end position="272"/>
    </location>
</feature>
<evidence type="ECO:0000313" key="6">
    <source>
        <dbReference type="Proteomes" id="UP000719412"/>
    </source>
</evidence>
<dbReference type="EMBL" id="JABDTM020017674">
    <property type="protein sequence ID" value="KAH0818438.1"/>
    <property type="molecule type" value="Genomic_DNA"/>
</dbReference>
<dbReference type="Pfam" id="PF00078">
    <property type="entry name" value="RVT_1"/>
    <property type="match status" value="1"/>
</dbReference>
<dbReference type="InterPro" id="IPR001878">
    <property type="entry name" value="Znf_CCHC"/>
</dbReference>
<feature type="domain" description="Reverse transcriptase" evidence="4">
    <location>
        <begin position="690"/>
        <end position="937"/>
    </location>
</feature>
<dbReference type="Gene3D" id="3.30.70.270">
    <property type="match status" value="1"/>
</dbReference>
<reference evidence="5" key="2">
    <citation type="submission" date="2021-08" db="EMBL/GenBank/DDBJ databases">
        <authorList>
            <person name="Eriksson T."/>
        </authorList>
    </citation>
    <scope>NUCLEOTIDE SEQUENCE</scope>
    <source>
        <strain evidence="5">Stoneville</strain>
        <tissue evidence="5">Whole head</tissue>
    </source>
</reference>
<proteinExistence type="predicted"/>
<dbReference type="InterPro" id="IPR000477">
    <property type="entry name" value="RT_dom"/>
</dbReference>
<dbReference type="PROSITE" id="PS50878">
    <property type="entry name" value="RT_POL"/>
    <property type="match status" value="1"/>
</dbReference>
<evidence type="ECO:0000256" key="1">
    <source>
        <dbReference type="PROSITE-ProRule" id="PRU00047"/>
    </source>
</evidence>
<keyword evidence="1" id="KW-0862">Zinc</keyword>